<accession>A0ABR0KBI6</accession>
<name>A0ABR0KBI6_9EURO</name>
<evidence type="ECO:0000313" key="2">
    <source>
        <dbReference type="EMBL" id="KAK5093115.1"/>
    </source>
</evidence>
<evidence type="ECO:0000256" key="1">
    <source>
        <dbReference type="SAM" id="MobiDB-lite"/>
    </source>
</evidence>
<sequence>MVRHNTSGTSGAESSSQDVVNPSNLDSAPSLALVSFTADELEDRRAEWTSQEQAYHRQIHYQRPSSMPKDDPTRFHNWDYLKKGAIPQPPDGADVKVAGFAARCLTCIRYNRPCHGTGVENGECETCRKLHGGKNASKRTCVWINPSKNHWTYPAAHAAKGGRQNHANTVAGIKERLARGKAVKTRKSAGKKHSPATRVMPEHDNAEKRRTSTRRAQEAEGDETLSETEELDVEHDTPVATAFPPASGGPGPTNDGDLIEADQFHQEAFVLGETHIFQLQDEVSLQMMQGAASKMVQEETISDDSSANLQIFFDIATSWMSALYAGPAETLFERLDGIRALDHFVVTLSRMSQEGNGLSPQEVFNMASIVLE</sequence>
<feature type="compositionally biased region" description="Basic and acidic residues" evidence="1">
    <location>
        <begin position="200"/>
        <end position="218"/>
    </location>
</feature>
<proteinExistence type="predicted"/>
<reference evidence="2 3" key="1">
    <citation type="submission" date="2023-08" db="EMBL/GenBank/DDBJ databases">
        <title>Black Yeasts Isolated from many extreme environments.</title>
        <authorList>
            <person name="Coleine C."/>
            <person name="Stajich J.E."/>
            <person name="Selbmann L."/>
        </authorList>
    </citation>
    <scope>NUCLEOTIDE SEQUENCE [LARGE SCALE GENOMIC DNA]</scope>
    <source>
        <strain evidence="2 3">CCFEE 5885</strain>
    </source>
</reference>
<feature type="compositionally biased region" description="Acidic residues" evidence="1">
    <location>
        <begin position="219"/>
        <end position="233"/>
    </location>
</feature>
<evidence type="ECO:0000313" key="3">
    <source>
        <dbReference type="Proteomes" id="UP001345013"/>
    </source>
</evidence>
<organism evidence="2 3">
    <name type="scientific">Lithohypha guttulata</name>
    <dbReference type="NCBI Taxonomy" id="1690604"/>
    <lineage>
        <taxon>Eukaryota</taxon>
        <taxon>Fungi</taxon>
        <taxon>Dikarya</taxon>
        <taxon>Ascomycota</taxon>
        <taxon>Pezizomycotina</taxon>
        <taxon>Eurotiomycetes</taxon>
        <taxon>Chaetothyriomycetidae</taxon>
        <taxon>Chaetothyriales</taxon>
        <taxon>Trichomeriaceae</taxon>
        <taxon>Lithohypha</taxon>
    </lineage>
</organism>
<comment type="caution">
    <text evidence="2">The sequence shown here is derived from an EMBL/GenBank/DDBJ whole genome shotgun (WGS) entry which is preliminary data.</text>
</comment>
<feature type="compositionally biased region" description="Basic residues" evidence="1">
    <location>
        <begin position="179"/>
        <end position="195"/>
    </location>
</feature>
<dbReference type="EMBL" id="JAVRRG010000047">
    <property type="protein sequence ID" value="KAK5093115.1"/>
    <property type="molecule type" value="Genomic_DNA"/>
</dbReference>
<feature type="region of interest" description="Disordered" evidence="1">
    <location>
        <begin position="1"/>
        <end position="27"/>
    </location>
</feature>
<feature type="region of interest" description="Disordered" evidence="1">
    <location>
        <begin position="176"/>
        <end position="258"/>
    </location>
</feature>
<protein>
    <submittedName>
        <fullName evidence="2">Uncharacterized protein</fullName>
    </submittedName>
</protein>
<gene>
    <name evidence="2" type="ORF">LTR24_004518</name>
</gene>
<dbReference type="Proteomes" id="UP001345013">
    <property type="component" value="Unassembled WGS sequence"/>
</dbReference>
<keyword evidence="3" id="KW-1185">Reference proteome</keyword>